<sequence length="242" mass="28666">MKIVTGQASNDLIINEFFLKTIKLIENRLDRFDRKIKRLKFSINSSNCSRYYRQNKLKRLRELVFFDHDEQTQLVNSEFIQNSDNENSSEGYYTSESITTEISILKNEDYLDSVIPLIRIDEIKKMNANESSVTIIWNLFNIKNKKFMNSNQDFLNSIQEYEIFNFCAENIEEEAKFINCFDRKMLDEFTDWEKIGSTKGYTPPVRCVLGKCSNGCIYFFAVRIKYKNSQMSQFSDYCRIPL</sequence>
<comment type="caution">
    <text evidence="1">The sequence shown here is derived from an EMBL/GenBank/DDBJ whole genome shotgun (WGS) entry which is preliminary data.</text>
</comment>
<gene>
    <name evidence="1" type="ORF">OXX778_LOCUS5720</name>
</gene>
<protein>
    <submittedName>
        <fullName evidence="1">Uncharacterized protein</fullName>
    </submittedName>
</protein>
<name>A0A813RUJ8_9BILA</name>
<evidence type="ECO:0000313" key="1">
    <source>
        <dbReference type="EMBL" id="CAF0786016.1"/>
    </source>
</evidence>
<evidence type="ECO:0000313" key="2">
    <source>
        <dbReference type="Proteomes" id="UP000663879"/>
    </source>
</evidence>
<keyword evidence="2" id="KW-1185">Reference proteome</keyword>
<dbReference type="OrthoDB" id="10545439at2759"/>
<reference evidence="1" key="1">
    <citation type="submission" date="2021-02" db="EMBL/GenBank/DDBJ databases">
        <authorList>
            <person name="Nowell W R."/>
        </authorList>
    </citation>
    <scope>NUCLEOTIDE SEQUENCE</scope>
    <source>
        <strain evidence="1">Ploen Becks lab</strain>
    </source>
</reference>
<dbReference type="Proteomes" id="UP000663879">
    <property type="component" value="Unassembled WGS sequence"/>
</dbReference>
<proteinExistence type="predicted"/>
<organism evidence="1 2">
    <name type="scientific">Brachionus calyciflorus</name>
    <dbReference type="NCBI Taxonomy" id="104777"/>
    <lineage>
        <taxon>Eukaryota</taxon>
        <taxon>Metazoa</taxon>
        <taxon>Spiralia</taxon>
        <taxon>Gnathifera</taxon>
        <taxon>Rotifera</taxon>
        <taxon>Eurotatoria</taxon>
        <taxon>Monogononta</taxon>
        <taxon>Pseudotrocha</taxon>
        <taxon>Ploima</taxon>
        <taxon>Brachionidae</taxon>
        <taxon>Brachionus</taxon>
    </lineage>
</organism>
<dbReference type="EMBL" id="CAJNOC010000640">
    <property type="protein sequence ID" value="CAF0786016.1"/>
    <property type="molecule type" value="Genomic_DNA"/>
</dbReference>
<accession>A0A813RUJ8</accession>
<dbReference type="AlphaFoldDB" id="A0A813RUJ8"/>